<feature type="transmembrane region" description="Helical" evidence="5">
    <location>
        <begin position="128"/>
        <end position="145"/>
    </location>
</feature>
<dbReference type="GO" id="GO:0016020">
    <property type="term" value="C:membrane"/>
    <property type="evidence" value="ECO:0007669"/>
    <property type="project" value="UniProtKB-SubCell"/>
</dbReference>
<accession>A0A310SIM0</accession>
<dbReference type="Proteomes" id="UP000250275">
    <property type="component" value="Unassembled WGS sequence"/>
</dbReference>
<evidence type="ECO:0000313" key="6">
    <source>
        <dbReference type="EMBL" id="OAD62471.1"/>
    </source>
</evidence>
<comment type="similarity">
    <text evidence="5">Belongs to the PRA1 family.</text>
</comment>
<organism evidence="6 7">
    <name type="scientific">Eufriesea mexicana</name>
    <dbReference type="NCBI Taxonomy" id="516756"/>
    <lineage>
        <taxon>Eukaryota</taxon>
        <taxon>Metazoa</taxon>
        <taxon>Ecdysozoa</taxon>
        <taxon>Arthropoda</taxon>
        <taxon>Hexapoda</taxon>
        <taxon>Insecta</taxon>
        <taxon>Pterygota</taxon>
        <taxon>Neoptera</taxon>
        <taxon>Endopterygota</taxon>
        <taxon>Hymenoptera</taxon>
        <taxon>Apocrita</taxon>
        <taxon>Aculeata</taxon>
        <taxon>Apoidea</taxon>
        <taxon>Anthophila</taxon>
        <taxon>Apidae</taxon>
        <taxon>Eufriesea</taxon>
    </lineage>
</organism>
<evidence type="ECO:0000313" key="7">
    <source>
        <dbReference type="Proteomes" id="UP000250275"/>
    </source>
</evidence>
<protein>
    <recommendedName>
        <fullName evidence="5">PRA1 family protein</fullName>
    </recommendedName>
</protein>
<dbReference type="OrthoDB" id="18213at2759"/>
<feature type="transmembrane region" description="Helical" evidence="5">
    <location>
        <begin position="105"/>
        <end position="122"/>
    </location>
</feature>
<dbReference type="PANTHER" id="PTHR12859">
    <property type="entry name" value="PRA1 PROTEIN"/>
    <property type="match status" value="1"/>
</dbReference>
<evidence type="ECO:0000256" key="3">
    <source>
        <dbReference type="ARBA" id="ARBA00022989"/>
    </source>
</evidence>
<comment type="subcellular location">
    <subcellularLocation>
        <location evidence="1 5">Membrane</location>
        <topology evidence="1 5">Multi-pass membrane protein</topology>
    </subcellularLocation>
</comment>
<dbReference type="EMBL" id="KQ759866">
    <property type="protein sequence ID" value="OAD62471.1"/>
    <property type="molecule type" value="Genomic_DNA"/>
</dbReference>
<proteinExistence type="inferred from homology"/>
<evidence type="ECO:0000256" key="2">
    <source>
        <dbReference type="ARBA" id="ARBA00022692"/>
    </source>
</evidence>
<dbReference type="AlphaFoldDB" id="A0A310SIM0"/>
<keyword evidence="7" id="KW-1185">Reference proteome</keyword>
<keyword evidence="2 5" id="KW-0812">Transmembrane</keyword>
<feature type="transmembrane region" description="Helical" evidence="5">
    <location>
        <begin position="76"/>
        <end position="93"/>
    </location>
</feature>
<keyword evidence="4 5" id="KW-0472">Membrane</keyword>
<dbReference type="InterPro" id="IPR004895">
    <property type="entry name" value="Prenylated_rab_accept_PRA1"/>
</dbReference>
<name>A0A310SIM0_9HYME</name>
<evidence type="ECO:0000256" key="4">
    <source>
        <dbReference type="ARBA" id="ARBA00023136"/>
    </source>
</evidence>
<reference evidence="6 7" key="1">
    <citation type="submission" date="2015-07" db="EMBL/GenBank/DDBJ databases">
        <title>The genome of Eufriesea mexicana.</title>
        <authorList>
            <person name="Pan H."/>
            <person name="Kapheim K."/>
        </authorList>
    </citation>
    <scope>NUCLEOTIDE SEQUENCE [LARGE SCALE GENOMIC DNA]</scope>
    <source>
        <strain evidence="6">0111107269</strain>
        <tissue evidence="6">Whole body</tissue>
    </source>
</reference>
<evidence type="ECO:0000256" key="5">
    <source>
        <dbReference type="RuleBase" id="RU363107"/>
    </source>
</evidence>
<evidence type="ECO:0000256" key="1">
    <source>
        <dbReference type="ARBA" id="ARBA00004141"/>
    </source>
</evidence>
<keyword evidence="3 5" id="KW-1133">Transmembrane helix</keyword>
<sequence length="146" mass="17320">MIDSTRFLDCEWEFPPFRTLHDFLLESSRFQLPNYNDLRKWNNRIVNNLVYYQTNYLYTCIAILLVMLSINPVKMLIGMATLVSICGMFFYYFEIDEFCVRLKRNFPQIGVIYAIMCGSTIFYTQDSVIYALFSILLSFCGKFFFA</sequence>
<feature type="transmembrane region" description="Helical" evidence="5">
    <location>
        <begin position="49"/>
        <end position="70"/>
    </location>
</feature>
<dbReference type="Pfam" id="PF03208">
    <property type="entry name" value="PRA1"/>
    <property type="match status" value="1"/>
</dbReference>
<gene>
    <name evidence="6" type="ORF">WN48_07124</name>
</gene>
<dbReference type="PANTHER" id="PTHR12859:SF0">
    <property type="entry name" value="PRA1 FAMILY PROTEIN"/>
    <property type="match status" value="1"/>
</dbReference>